<evidence type="ECO:0000313" key="3">
    <source>
        <dbReference type="EMBL" id="MFD2562358.1"/>
    </source>
</evidence>
<keyword evidence="1" id="KW-0812">Transmembrane</keyword>
<feature type="transmembrane region" description="Helical" evidence="1">
    <location>
        <begin position="321"/>
        <end position="341"/>
    </location>
</feature>
<dbReference type="InterPro" id="IPR014782">
    <property type="entry name" value="Peptidase_M1_dom"/>
</dbReference>
<keyword evidence="3" id="KW-0645">Protease</keyword>
<organism evidence="3 4">
    <name type="scientific">Aquimarina rubra</name>
    <dbReference type="NCBI Taxonomy" id="1920033"/>
    <lineage>
        <taxon>Bacteria</taxon>
        <taxon>Pseudomonadati</taxon>
        <taxon>Bacteroidota</taxon>
        <taxon>Flavobacteriia</taxon>
        <taxon>Flavobacteriales</taxon>
        <taxon>Flavobacteriaceae</taxon>
        <taxon>Aquimarina</taxon>
    </lineage>
</organism>
<feature type="transmembrane region" description="Helical" evidence="1">
    <location>
        <begin position="440"/>
        <end position="464"/>
    </location>
</feature>
<feature type="transmembrane region" description="Helical" evidence="1">
    <location>
        <begin position="235"/>
        <end position="256"/>
    </location>
</feature>
<evidence type="ECO:0000259" key="2">
    <source>
        <dbReference type="Pfam" id="PF01433"/>
    </source>
</evidence>
<feature type="transmembrane region" description="Helical" evidence="1">
    <location>
        <begin position="20"/>
        <end position="38"/>
    </location>
</feature>
<reference evidence="4" key="1">
    <citation type="journal article" date="2019" name="Int. J. Syst. Evol. Microbiol.">
        <title>The Global Catalogue of Microorganisms (GCM) 10K type strain sequencing project: providing services to taxonomists for standard genome sequencing and annotation.</title>
        <authorList>
            <consortium name="The Broad Institute Genomics Platform"/>
            <consortium name="The Broad Institute Genome Sequencing Center for Infectious Disease"/>
            <person name="Wu L."/>
            <person name="Ma J."/>
        </authorList>
    </citation>
    <scope>NUCLEOTIDE SEQUENCE [LARGE SCALE GENOMIC DNA]</scope>
    <source>
        <strain evidence="4">KCTC 52274</strain>
    </source>
</reference>
<evidence type="ECO:0000256" key="1">
    <source>
        <dbReference type="SAM" id="Phobius"/>
    </source>
</evidence>
<dbReference type="Pfam" id="PF01433">
    <property type="entry name" value="Peptidase_M1"/>
    <property type="match status" value="1"/>
</dbReference>
<keyword evidence="1" id="KW-0472">Membrane</keyword>
<feature type="transmembrane region" description="Helical" evidence="1">
    <location>
        <begin position="172"/>
        <end position="193"/>
    </location>
</feature>
<name>A0ABW5LBS3_9FLAO</name>
<evidence type="ECO:0000313" key="4">
    <source>
        <dbReference type="Proteomes" id="UP001597319"/>
    </source>
</evidence>
<dbReference type="SUPFAM" id="SSF55486">
    <property type="entry name" value="Metalloproteases ('zincins'), catalytic domain"/>
    <property type="match status" value="1"/>
</dbReference>
<keyword evidence="4" id="KW-1185">Reference proteome</keyword>
<keyword evidence="3" id="KW-0031">Aminopeptidase</keyword>
<feature type="transmembrane region" description="Helical" evidence="1">
    <location>
        <begin position="567"/>
        <end position="587"/>
    </location>
</feature>
<dbReference type="RefSeq" id="WP_378290880.1">
    <property type="nucleotide sequence ID" value="NZ_JBHULE010000008.1"/>
</dbReference>
<feature type="transmembrane region" description="Helical" evidence="1">
    <location>
        <begin position="528"/>
        <end position="546"/>
    </location>
</feature>
<proteinExistence type="predicted"/>
<dbReference type="GO" id="GO:0004177">
    <property type="term" value="F:aminopeptidase activity"/>
    <property type="evidence" value="ECO:0007669"/>
    <property type="project" value="UniProtKB-KW"/>
</dbReference>
<keyword evidence="1" id="KW-1133">Transmembrane helix</keyword>
<protein>
    <submittedName>
        <fullName evidence="3">M1 family aminopeptidase</fullName>
    </submittedName>
</protein>
<gene>
    <name evidence="3" type="ORF">ACFSR1_06715</name>
</gene>
<feature type="transmembrane region" description="Helical" evidence="1">
    <location>
        <begin position="407"/>
        <end position="428"/>
    </location>
</feature>
<accession>A0ABW5LBS3</accession>
<feature type="domain" description="Peptidase M1 membrane alanine aminopeptidase" evidence="2">
    <location>
        <begin position="877"/>
        <end position="1054"/>
    </location>
</feature>
<dbReference type="Proteomes" id="UP001597319">
    <property type="component" value="Unassembled WGS sequence"/>
</dbReference>
<keyword evidence="3" id="KW-0378">Hydrolase</keyword>
<dbReference type="EMBL" id="JBHULE010000008">
    <property type="protein sequence ID" value="MFD2562358.1"/>
    <property type="molecule type" value="Genomic_DNA"/>
</dbReference>
<feature type="transmembrane region" description="Helical" evidence="1">
    <location>
        <begin position="58"/>
        <end position="77"/>
    </location>
</feature>
<comment type="caution">
    <text evidence="3">The sequence shown here is derived from an EMBL/GenBank/DDBJ whole genome shotgun (WGS) entry which is preliminary data.</text>
</comment>
<dbReference type="Gene3D" id="1.10.390.10">
    <property type="entry name" value="Neutral Protease Domain 2"/>
    <property type="match status" value="1"/>
</dbReference>
<feature type="transmembrane region" description="Helical" evidence="1">
    <location>
        <begin position="98"/>
        <end position="123"/>
    </location>
</feature>
<dbReference type="InterPro" id="IPR027268">
    <property type="entry name" value="Peptidase_M4/M1_CTD_sf"/>
</dbReference>
<feature type="transmembrane region" description="Helical" evidence="1">
    <location>
        <begin position="476"/>
        <end position="494"/>
    </location>
</feature>
<sequence>MLFEIFKFEIKYRAKRPDTYLYFFILLLYSMLAVDIIFEGNLDILKRNAPYVIARTMTISSAFFLMITSMIMGVAALRDFDHHMESLMFVNPIKKRDYLLGRFLGSFVILLVIYAALPLGMILSEFLPWRISDALLAFNLWHYLHPFLTLILPSLFFGGAVFFISGALSRKLMVVYTQGVLLLMVYILSMQLANGSENLLLSGLLEPFSFQTISLVTQYWTVAERNTMMLPLDGILLYNRLLWMFIGLITLIIGYYRFNFNVIKNGVIKGKRTSNTDLKTKTNEEIDAILISNNKVSMNPNKIGLLCHHSLFYFKSILTSVPFLVITACALGIILISSISLDTSFGVDSYPTTYIIVGELLENTILFFLLIIIFYSGELIWKERDAKLNLIYDALPVSDMVYLTSKLIGLVLSYSVLMILMIMTGILFQVSMGYYKFEIGLYFTFFFIEILPFLFLFTIICFFFQTVLNHKFLSHIIAIVFTFSATIGLQVLGYDHGLYNLGGPSLGIYSDMNGYGHFWEPFIWFKSYWIAFSILLFIVAIVFAIRGTETNIKRRWKSSKVRFTKPLMRFGIAMLSVFLLSGCYIFYNTNILNNYSTVATQQEHRVNYEKTLKKYDQLIQPKIVDVNLKVELYPYQRNYTAEGYFILSNPHKTVISEIHIQKAPNDQVEIEYLNIEKGASVNKQYELYGYYIYELDQPLQPGEAIKMEFKQTPTTKGFTEGASTNIVYNGTLLNNFYLPTIGYNKHIELEDDSEREKYGLQPRMRRAKIDDPIAVLEGLSSGDGEEINFEIVIGTNINQTAVAPGYLQKEWEEGDRKYFHYKMDKPMSNFYSIISAEYEVMKDQWISEHSSHKQIVDLEIYYHKGHEYNLDRMMRGMKKSFDYFTENFGPYQYRQMRIVEATSYKKRAQSFPNTVPFSENIGFIMDIDDQKDVDMAFYVTAHEIAHQWWGHQVNPANVQGKAMLSETLAQYSALMVLKEEYPEEKVQQFLQSRMDNYLKGRANEKIKEMPLTLVESGQQYIYYDKGLINMYALQDYISEDSVNVALRRFIRDWDSFEGVKKTKTDRYATTKDLLPYFREVTPDSLQYVITDLFETVTLHESKITEASYNKISDNQYKVKLNLDVDKYKVADIKNESNIPVNDWIDIGVYAQGTNGEEELIYLKKHKITKHATELHIIVDQKPTRASVDPKRKIIDKKTENNSMSFSENELSF</sequence>
<feature type="transmembrane region" description="Helical" evidence="1">
    <location>
        <begin position="143"/>
        <end position="165"/>
    </location>
</feature>
<feature type="transmembrane region" description="Helical" evidence="1">
    <location>
        <begin position="353"/>
        <end position="375"/>
    </location>
</feature>